<dbReference type="Gene3D" id="3.40.430.10">
    <property type="entry name" value="Dihydrofolate Reductase, subunit A"/>
    <property type="match status" value="1"/>
</dbReference>
<keyword evidence="3" id="KW-1185">Reference proteome</keyword>
<evidence type="ECO:0000259" key="1">
    <source>
        <dbReference type="Pfam" id="PF01872"/>
    </source>
</evidence>
<comment type="caution">
    <text evidence="2">The sequence shown here is derived from an EMBL/GenBank/DDBJ whole genome shotgun (WGS) entry which is preliminary data.</text>
</comment>
<gene>
    <name evidence="2" type="ORF">ACIBG2_00430</name>
</gene>
<dbReference type="Proteomes" id="UP001612741">
    <property type="component" value="Unassembled WGS sequence"/>
</dbReference>
<dbReference type="RefSeq" id="WP_397077550.1">
    <property type="nucleotide sequence ID" value="NZ_JBITGY010000001.1"/>
</dbReference>
<dbReference type="Pfam" id="PF01872">
    <property type="entry name" value="RibD_C"/>
    <property type="match status" value="1"/>
</dbReference>
<reference evidence="2 3" key="1">
    <citation type="submission" date="2024-10" db="EMBL/GenBank/DDBJ databases">
        <title>The Natural Products Discovery Center: Release of the First 8490 Sequenced Strains for Exploring Actinobacteria Biosynthetic Diversity.</title>
        <authorList>
            <person name="Kalkreuter E."/>
            <person name="Kautsar S.A."/>
            <person name="Yang D."/>
            <person name="Bader C.D."/>
            <person name="Teijaro C.N."/>
            <person name="Fluegel L."/>
            <person name="Davis C.M."/>
            <person name="Simpson J.R."/>
            <person name="Lauterbach L."/>
            <person name="Steele A.D."/>
            <person name="Gui C."/>
            <person name="Meng S."/>
            <person name="Li G."/>
            <person name="Viehrig K."/>
            <person name="Ye F."/>
            <person name="Su P."/>
            <person name="Kiefer A.F."/>
            <person name="Nichols A."/>
            <person name="Cepeda A.J."/>
            <person name="Yan W."/>
            <person name="Fan B."/>
            <person name="Jiang Y."/>
            <person name="Adhikari A."/>
            <person name="Zheng C.-J."/>
            <person name="Schuster L."/>
            <person name="Cowan T.M."/>
            <person name="Smanski M.J."/>
            <person name="Chevrette M.G."/>
            <person name="De Carvalho L.P.S."/>
            <person name="Shen B."/>
        </authorList>
    </citation>
    <scope>NUCLEOTIDE SEQUENCE [LARGE SCALE GENOMIC DNA]</scope>
    <source>
        <strain evidence="2 3">NPDC050545</strain>
    </source>
</reference>
<protein>
    <submittedName>
        <fullName evidence="2">Dihydrofolate reductase family protein</fullName>
    </submittedName>
</protein>
<dbReference type="InterPro" id="IPR024072">
    <property type="entry name" value="DHFR-like_dom_sf"/>
</dbReference>
<proteinExistence type="predicted"/>
<evidence type="ECO:0000313" key="2">
    <source>
        <dbReference type="EMBL" id="MFI6495819.1"/>
    </source>
</evidence>
<dbReference type="SUPFAM" id="SSF53597">
    <property type="entry name" value="Dihydrofolate reductase-like"/>
    <property type="match status" value="1"/>
</dbReference>
<accession>A0ABW7YIV3</accession>
<name>A0ABW7YIV3_9ACTN</name>
<dbReference type="PANTHER" id="PTHR38011">
    <property type="entry name" value="DIHYDROFOLATE REDUCTASE FAMILY PROTEIN (AFU_ORTHOLOGUE AFUA_8G06820)"/>
    <property type="match status" value="1"/>
</dbReference>
<feature type="domain" description="Bacterial bifunctional deaminase-reductase C-terminal" evidence="1">
    <location>
        <begin position="3"/>
        <end position="173"/>
    </location>
</feature>
<dbReference type="InterPro" id="IPR050765">
    <property type="entry name" value="Riboflavin_Biosynth_HTPR"/>
</dbReference>
<sequence>MRKLIESTFVTVDGVISSPERWGSPYWDDEHSAYSAALFADTDSLLLGRVTYEAFAVAWPAMEAGGDELAAQMNKRPKYVASRTLKETTWNATLLEGDVAEEVARLKAAPGKNILKYGTGELDRTLLEHKLVDEYHFWIFPVLAGKGEHLGDQLDLTHLQLARTTQFSSGIVVLVYVPKA</sequence>
<evidence type="ECO:0000313" key="3">
    <source>
        <dbReference type="Proteomes" id="UP001612741"/>
    </source>
</evidence>
<dbReference type="PANTHER" id="PTHR38011:SF11">
    <property type="entry name" value="2,5-DIAMINO-6-RIBOSYLAMINO-4(3H)-PYRIMIDINONE 5'-PHOSPHATE REDUCTASE"/>
    <property type="match status" value="1"/>
</dbReference>
<organism evidence="2 3">
    <name type="scientific">Nonomuraea typhae</name>
    <dbReference type="NCBI Taxonomy" id="2603600"/>
    <lineage>
        <taxon>Bacteria</taxon>
        <taxon>Bacillati</taxon>
        <taxon>Actinomycetota</taxon>
        <taxon>Actinomycetes</taxon>
        <taxon>Streptosporangiales</taxon>
        <taxon>Streptosporangiaceae</taxon>
        <taxon>Nonomuraea</taxon>
    </lineage>
</organism>
<dbReference type="EMBL" id="JBITGY010000001">
    <property type="protein sequence ID" value="MFI6495819.1"/>
    <property type="molecule type" value="Genomic_DNA"/>
</dbReference>
<dbReference type="InterPro" id="IPR002734">
    <property type="entry name" value="RibDG_C"/>
</dbReference>